<dbReference type="Proteomes" id="UP000050482">
    <property type="component" value="Unassembled WGS sequence"/>
</dbReference>
<dbReference type="GO" id="GO:0006352">
    <property type="term" value="P:DNA-templated transcription initiation"/>
    <property type="evidence" value="ECO:0007669"/>
    <property type="project" value="InterPro"/>
</dbReference>
<gene>
    <name evidence="7" type="ORF">AN477_06905</name>
</gene>
<evidence type="ECO:0000313" key="7">
    <source>
        <dbReference type="EMBL" id="KPV44357.1"/>
    </source>
</evidence>
<dbReference type="Gene3D" id="1.10.10.10">
    <property type="entry name" value="Winged helix-like DNA-binding domain superfamily/Winged helix DNA-binding domain"/>
    <property type="match status" value="2"/>
</dbReference>
<dbReference type="PANTHER" id="PTHR30603">
    <property type="entry name" value="RNA POLYMERASE SIGMA FACTOR RPO"/>
    <property type="match status" value="1"/>
</dbReference>
<feature type="domain" description="RNA polymerase sigma-70 region 2" evidence="5">
    <location>
        <begin position="211"/>
        <end position="278"/>
    </location>
</feature>
<dbReference type="InterPro" id="IPR000943">
    <property type="entry name" value="RNA_pol_sigma70"/>
</dbReference>
<dbReference type="PANTHER" id="PTHR30603:SF47">
    <property type="entry name" value="RNA POLYMERASE SIGMA FACTOR SIGD, CHLOROPLASTIC"/>
    <property type="match status" value="1"/>
</dbReference>
<organism evidence="7 8">
    <name type="scientific">Alicyclobacillus ferrooxydans</name>
    <dbReference type="NCBI Taxonomy" id="471514"/>
    <lineage>
        <taxon>Bacteria</taxon>
        <taxon>Bacillati</taxon>
        <taxon>Bacillota</taxon>
        <taxon>Bacilli</taxon>
        <taxon>Bacillales</taxon>
        <taxon>Alicyclobacillaceae</taxon>
        <taxon>Alicyclobacillus</taxon>
    </lineage>
</organism>
<dbReference type="InterPro" id="IPR013325">
    <property type="entry name" value="RNA_pol_sigma_r2"/>
</dbReference>
<name>A0A0N8PPH7_9BACL</name>
<evidence type="ECO:0008006" key="9">
    <source>
        <dbReference type="Google" id="ProtNLM"/>
    </source>
</evidence>
<dbReference type="AlphaFoldDB" id="A0A0N8PPH7"/>
<evidence type="ECO:0000256" key="3">
    <source>
        <dbReference type="ARBA" id="ARBA00023125"/>
    </source>
</evidence>
<dbReference type="GO" id="GO:0016987">
    <property type="term" value="F:sigma factor activity"/>
    <property type="evidence" value="ECO:0007669"/>
    <property type="project" value="UniProtKB-KW"/>
</dbReference>
<keyword evidence="1" id="KW-0805">Transcription regulation</keyword>
<comment type="caution">
    <text evidence="7">The sequence shown here is derived from an EMBL/GenBank/DDBJ whole genome shotgun (WGS) entry which is preliminary data.</text>
</comment>
<dbReference type="EMBL" id="LJCO01000033">
    <property type="protein sequence ID" value="KPV44357.1"/>
    <property type="molecule type" value="Genomic_DNA"/>
</dbReference>
<keyword evidence="2" id="KW-0731">Sigma factor</keyword>
<dbReference type="InterPro" id="IPR013324">
    <property type="entry name" value="RNA_pol_sigma_r3/r4-like"/>
</dbReference>
<dbReference type="Gene3D" id="1.20.120.1810">
    <property type="match status" value="1"/>
</dbReference>
<dbReference type="InterPro" id="IPR007627">
    <property type="entry name" value="RNA_pol_sigma70_r2"/>
</dbReference>
<protein>
    <recommendedName>
        <fullName evidence="9">RNA polymerase sigma-70 domain-containing protein</fullName>
    </recommendedName>
</protein>
<evidence type="ECO:0000313" key="8">
    <source>
        <dbReference type="Proteomes" id="UP000050482"/>
    </source>
</evidence>
<sequence length="466" mass="54738">MEREFPRIYIPSDLPVDQKKVLVFLLIYEAGYYETQSHTHDRRRIQYQLRTCFPNLMSSPQEMLEMDDFIQILSCTPVEVAAKAYRHFVGVARSIGLWDILKPYECQVLKEIQAYAHKKTITETDWLQVLFDLKINTQAEREYYQSLIEEKGYQIQESIPDFESVVEEYSEEVGILEPSEVTKLFYELADEAISLERKSQIKNTLFIANQRLVPFVLEKMRSFANYTPARDREDDLQEGLSALWLALEKFDVTKGNQFSTYAVQCIRGNILRFRNKNRFLQHVPENKNLNYQKAIKLKNKQEAELGREITLQEWAKLMGMPEYKLMKIVDIHKETVYFGSPVHASSEDLLLEEVLADPADVEDEVMQISLSEELTDLLGRLDQREEDIIRLRYGFFRTKDELLHAKMKLGRDVHPNEPVTLEEIAKVYGITRERVRQILDNACHTLRHPSISMNLLHYREEIDERA</sequence>
<keyword evidence="4" id="KW-0804">Transcription</keyword>
<dbReference type="PRINTS" id="PR00046">
    <property type="entry name" value="SIGMA70FCT"/>
</dbReference>
<dbReference type="InterPro" id="IPR014284">
    <property type="entry name" value="RNA_pol_sigma-70_dom"/>
</dbReference>
<accession>A0A0N8PPH7</accession>
<reference evidence="7 8" key="1">
    <citation type="submission" date="2015-09" db="EMBL/GenBank/DDBJ databases">
        <title>Draft genome sequence of Alicyclobacillus ferrooxydans DSM 22381.</title>
        <authorList>
            <person name="Hemp J."/>
        </authorList>
    </citation>
    <scope>NUCLEOTIDE SEQUENCE [LARGE SCALE GENOMIC DNA]</scope>
    <source>
        <strain evidence="7 8">TC-34</strain>
    </source>
</reference>
<dbReference type="InterPro" id="IPR036388">
    <property type="entry name" value="WH-like_DNA-bd_sf"/>
</dbReference>
<dbReference type="SUPFAM" id="SSF88659">
    <property type="entry name" value="Sigma3 and sigma4 domains of RNA polymerase sigma factors"/>
    <property type="match status" value="2"/>
</dbReference>
<evidence type="ECO:0000256" key="1">
    <source>
        <dbReference type="ARBA" id="ARBA00023015"/>
    </source>
</evidence>
<dbReference type="NCBIfam" id="TIGR02937">
    <property type="entry name" value="sigma70-ECF"/>
    <property type="match status" value="1"/>
</dbReference>
<evidence type="ECO:0000256" key="4">
    <source>
        <dbReference type="ARBA" id="ARBA00023163"/>
    </source>
</evidence>
<feature type="domain" description="RNA polymerase sigma-70 region 4" evidence="6">
    <location>
        <begin position="377"/>
        <end position="448"/>
    </location>
</feature>
<evidence type="ECO:0000259" key="5">
    <source>
        <dbReference type="Pfam" id="PF04542"/>
    </source>
</evidence>
<dbReference type="SUPFAM" id="SSF88946">
    <property type="entry name" value="Sigma2 domain of RNA polymerase sigma factors"/>
    <property type="match status" value="1"/>
</dbReference>
<evidence type="ECO:0000256" key="2">
    <source>
        <dbReference type="ARBA" id="ARBA00023082"/>
    </source>
</evidence>
<dbReference type="PATRIC" id="fig|471514.4.peg.3620"/>
<dbReference type="STRING" id="471514.AN477_06905"/>
<dbReference type="OrthoDB" id="9799825at2"/>
<dbReference type="Pfam" id="PF04545">
    <property type="entry name" value="Sigma70_r4"/>
    <property type="match status" value="1"/>
</dbReference>
<dbReference type="InterPro" id="IPR007630">
    <property type="entry name" value="RNA_pol_sigma70_r4"/>
</dbReference>
<dbReference type="InterPro" id="IPR050239">
    <property type="entry name" value="Sigma-70_RNA_pol_init_factors"/>
</dbReference>
<dbReference type="GO" id="GO:0003677">
    <property type="term" value="F:DNA binding"/>
    <property type="evidence" value="ECO:0007669"/>
    <property type="project" value="UniProtKB-KW"/>
</dbReference>
<dbReference type="Pfam" id="PF04542">
    <property type="entry name" value="Sigma70_r2"/>
    <property type="match status" value="1"/>
</dbReference>
<keyword evidence="3" id="KW-0238">DNA-binding</keyword>
<evidence type="ECO:0000259" key="6">
    <source>
        <dbReference type="Pfam" id="PF04545"/>
    </source>
</evidence>
<proteinExistence type="predicted"/>
<keyword evidence="8" id="KW-1185">Reference proteome</keyword>